<dbReference type="PANTHER" id="PTHR42928:SF5">
    <property type="entry name" value="BLR1237 PROTEIN"/>
    <property type="match status" value="1"/>
</dbReference>
<dbReference type="Gene3D" id="3.40.190.10">
    <property type="entry name" value="Periplasmic binding protein-like II"/>
    <property type="match status" value="1"/>
</dbReference>
<dbReference type="PANTHER" id="PTHR42928">
    <property type="entry name" value="TRICARBOXYLATE-BINDING PROTEIN"/>
    <property type="match status" value="1"/>
</dbReference>
<dbReference type="InterPro" id="IPR005064">
    <property type="entry name" value="BUG"/>
</dbReference>
<dbReference type="CDD" id="cd07012">
    <property type="entry name" value="PBP2_Bug_TTT"/>
    <property type="match status" value="1"/>
</dbReference>
<dbReference type="SUPFAM" id="SSF53850">
    <property type="entry name" value="Periplasmic binding protein-like II"/>
    <property type="match status" value="1"/>
</dbReference>
<reference evidence="3 4" key="1">
    <citation type="submission" date="2024-04" db="EMBL/GenBank/DDBJ databases">
        <title>Novel species of the genus Ideonella isolated from streams.</title>
        <authorList>
            <person name="Lu H."/>
        </authorList>
    </citation>
    <scope>NUCLEOTIDE SEQUENCE [LARGE SCALE GENOMIC DNA]</scope>
    <source>
        <strain evidence="3 4">BYS139W</strain>
    </source>
</reference>
<evidence type="ECO:0000313" key="4">
    <source>
        <dbReference type="Proteomes" id="UP001368500"/>
    </source>
</evidence>
<evidence type="ECO:0000256" key="2">
    <source>
        <dbReference type="SAM" id="SignalP"/>
    </source>
</evidence>
<evidence type="ECO:0000256" key="1">
    <source>
        <dbReference type="ARBA" id="ARBA00006987"/>
    </source>
</evidence>
<comment type="caution">
    <text evidence="3">The sequence shown here is derived from an EMBL/GenBank/DDBJ whole genome shotgun (WGS) entry which is preliminary data.</text>
</comment>
<feature type="signal peptide" evidence="2">
    <location>
        <begin position="1"/>
        <end position="30"/>
    </location>
</feature>
<dbReference type="PIRSF" id="PIRSF017082">
    <property type="entry name" value="YflP"/>
    <property type="match status" value="1"/>
</dbReference>
<dbReference type="RefSeq" id="WP_341376324.1">
    <property type="nucleotide sequence ID" value="NZ_JBBUTF010000025.1"/>
</dbReference>
<feature type="chain" id="PRO_5047417500" evidence="2">
    <location>
        <begin position="31"/>
        <end position="332"/>
    </location>
</feature>
<dbReference type="PROSITE" id="PS51318">
    <property type="entry name" value="TAT"/>
    <property type="match status" value="1"/>
</dbReference>
<organism evidence="3 4">
    <name type="scientific">Pseudaquabacterium rugosum</name>
    <dbReference type="NCBI Taxonomy" id="2984194"/>
    <lineage>
        <taxon>Bacteria</taxon>
        <taxon>Pseudomonadati</taxon>
        <taxon>Pseudomonadota</taxon>
        <taxon>Betaproteobacteria</taxon>
        <taxon>Burkholderiales</taxon>
        <taxon>Sphaerotilaceae</taxon>
        <taxon>Pseudaquabacterium</taxon>
    </lineage>
</organism>
<comment type="similarity">
    <text evidence="1">Belongs to the UPF0065 (bug) family.</text>
</comment>
<dbReference type="Gene3D" id="3.40.190.150">
    <property type="entry name" value="Bordetella uptake gene, domain 1"/>
    <property type="match status" value="1"/>
</dbReference>
<sequence>MTLHRRHALQALLALPAGSLLTGLPRAARAQETFPSRPVTLLVPQPAGGGADSLCRTLQARLQEALGQPVVIDNRGGAAGNIGTAAGLSAKADGHTLTFVNLSTVALNPHLYAKTGYQVADMQPVIQLASVANLIVVHPSKVTARTLREFIAQARQSPGRFSYATAGNGSGNHLGGEMLKRMAGIDLLHVPYKGGAPAVNAALAGEVDMAVADPLAVMAHLKAGTLRALAVTSSRRAAALPDIPTVAESGVPGYDAPSWAGIVVPRGTPAAVVTRLHAAFAQALKTPDIAARLSAQLYEPAGADPKAFGALMAAEDARWSKLIRQLDIRLDS</sequence>
<dbReference type="Proteomes" id="UP001368500">
    <property type="component" value="Unassembled WGS sequence"/>
</dbReference>
<keyword evidence="4" id="KW-1185">Reference proteome</keyword>
<dbReference type="InterPro" id="IPR042100">
    <property type="entry name" value="Bug_dom1"/>
</dbReference>
<keyword evidence="2" id="KW-0732">Signal</keyword>
<dbReference type="InterPro" id="IPR006311">
    <property type="entry name" value="TAT_signal"/>
</dbReference>
<name>A0ABU9BJ37_9BURK</name>
<proteinExistence type="inferred from homology"/>
<gene>
    <name evidence="3" type="ORF">AACH11_21505</name>
</gene>
<dbReference type="Pfam" id="PF03401">
    <property type="entry name" value="TctC"/>
    <property type="match status" value="1"/>
</dbReference>
<dbReference type="EMBL" id="JBBUTF010000025">
    <property type="protein sequence ID" value="MEK8028543.1"/>
    <property type="molecule type" value="Genomic_DNA"/>
</dbReference>
<protein>
    <submittedName>
        <fullName evidence="3">Tripartite tricarboxylate transporter substrate binding protein</fullName>
    </submittedName>
</protein>
<evidence type="ECO:0000313" key="3">
    <source>
        <dbReference type="EMBL" id="MEK8028543.1"/>
    </source>
</evidence>
<accession>A0ABU9BJ37</accession>